<dbReference type="Proteomes" id="UP000244527">
    <property type="component" value="Chromosome"/>
</dbReference>
<sequence length="298" mass="35236">MLFQKNATETKKHQLMKYHAHLENNLNSEIVSIFDVKNGLNSKFPKIWENREYYSLSHFTPMKAVVNTKSKTPHFAFKNGGGGNENSGTGESIEHQLSKEIIYDKKSLKLKIGEIQDTLMFSEIFIEKPFENGLFRTDLYAKIKENNKFELPVDSFLIIEIHKTNKVTKTKQQFFRDNNYAAIEIDLYKEIKFDNDLNKLYRQLSGYFDKERYARTLHNPNYIKQKIERERKVEEKRLLQLKNESSKQSKIEIKNEPVIIVRKVETAKVQSQEENFNATQIEEKKNIFARILNFILRK</sequence>
<dbReference type="AlphaFoldDB" id="A0A2S1LDR4"/>
<evidence type="ECO:0000313" key="2">
    <source>
        <dbReference type="Proteomes" id="UP000244527"/>
    </source>
</evidence>
<gene>
    <name evidence="1" type="ORF">FFWV33_10100</name>
</gene>
<organism evidence="1 2">
    <name type="scientific">Flavobacterium faecale</name>
    <dbReference type="NCBI Taxonomy" id="1355330"/>
    <lineage>
        <taxon>Bacteria</taxon>
        <taxon>Pseudomonadati</taxon>
        <taxon>Bacteroidota</taxon>
        <taxon>Flavobacteriia</taxon>
        <taxon>Flavobacteriales</taxon>
        <taxon>Flavobacteriaceae</taxon>
        <taxon>Flavobacterium</taxon>
    </lineage>
</organism>
<proteinExistence type="predicted"/>
<dbReference type="KEGG" id="ffa:FFWV33_10100"/>
<keyword evidence="2" id="KW-1185">Reference proteome</keyword>
<protein>
    <submittedName>
        <fullName evidence="1">Uncharacterized protein</fullName>
    </submittedName>
</protein>
<evidence type="ECO:0000313" key="1">
    <source>
        <dbReference type="EMBL" id="AWG21858.1"/>
    </source>
</evidence>
<dbReference type="EMBL" id="CP020918">
    <property type="protein sequence ID" value="AWG21858.1"/>
    <property type="molecule type" value="Genomic_DNA"/>
</dbReference>
<name>A0A2S1LDR4_9FLAO</name>
<reference evidence="1 2" key="1">
    <citation type="submission" date="2017-04" db="EMBL/GenBank/DDBJ databases">
        <title>Compelte genome sequence of WV33.</title>
        <authorList>
            <person name="Lee P.C."/>
        </authorList>
    </citation>
    <scope>NUCLEOTIDE SEQUENCE [LARGE SCALE GENOMIC DNA]</scope>
    <source>
        <strain evidence="1 2">WV33</strain>
    </source>
</reference>
<accession>A0A2S1LDR4</accession>